<proteinExistence type="predicted"/>
<accession>A0ABN7B326</accession>
<evidence type="ECO:0008006" key="4">
    <source>
        <dbReference type="Google" id="ProtNLM"/>
    </source>
</evidence>
<dbReference type="EMBL" id="AP028917">
    <property type="protein sequence ID" value="BES98643.1"/>
    <property type="molecule type" value="Genomic_DNA"/>
</dbReference>
<dbReference type="Pfam" id="PF16984">
    <property type="entry name" value="Grp7_allergen"/>
    <property type="match status" value="1"/>
</dbReference>
<dbReference type="Gene3D" id="3.15.10.50">
    <property type="match status" value="1"/>
</dbReference>
<keyword evidence="3" id="KW-1185">Reference proteome</keyword>
<organism evidence="2 3">
    <name type="scientific">Nesidiocoris tenuis</name>
    <dbReference type="NCBI Taxonomy" id="355587"/>
    <lineage>
        <taxon>Eukaryota</taxon>
        <taxon>Metazoa</taxon>
        <taxon>Ecdysozoa</taxon>
        <taxon>Arthropoda</taxon>
        <taxon>Hexapoda</taxon>
        <taxon>Insecta</taxon>
        <taxon>Pterygota</taxon>
        <taxon>Neoptera</taxon>
        <taxon>Paraneoptera</taxon>
        <taxon>Hemiptera</taxon>
        <taxon>Heteroptera</taxon>
        <taxon>Panheteroptera</taxon>
        <taxon>Cimicomorpha</taxon>
        <taxon>Miridae</taxon>
        <taxon>Dicyphina</taxon>
        <taxon>Nesidiocoris</taxon>
    </lineage>
</organism>
<evidence type="ECO:0000256" key="1">
    <source>
        <dbReference type="SAM" id="SignalP"/>
    </source>
</evidence>
<evidence type="ECO:0000313" key="2">
    <source>
        <dbReference type="EMBL" id="BES98643.1"/>
    </source>
</evidence>
<reference evidence="2 3" key="1">
    <citation type="submission" date="2023-09" db="EMBL/GenBank/DDBJ databases">
        <title>Nesidiocoris tenuis whole genome shotgun sequence.</title>
        <authorList>
            <person name="Shibata T."/>
            <person name="Shimoda M."/>
            <person name="Kobayashi T."/>
            <person name="Uehara T."/>
        </authorList>
    </citation>
    <scope>NUCLEOTIDE SEQUENCE [LARGE SCALE GENOMIC DNA]</scope>
    <source>
        <strain evidence="2 3">Japan</strain>
    </source>
</reference>
<sequence length="219" mass="23659">MLFRSILLVALVSCATADTVNLNQLADQLLASLQQLIRQQGKDEIAIPDISDDWHQRWHFIKVSGNYNCHDGKFRSLASVRRTGDATMSTQGDKLTLNVKLGLGQLEAEFGRCQLKIHRIGSMSSKVRADVDSNSIDMQVSLTGSGASCVASVDHIVLNQLGRISVHTGGGLFHSIENRILDKMSNSYHGTIVNLANSALADAAAKALPGADLCNKIPH</sequence>
<gene>
    <name evidence="2" type="ORF">NTJ_11458</name>
</gene>
<keyword evidence="1" id="KW-0732">Signal</keyword>
<evidence type="ECO:0000313" key="3">
    <source>
        <dbReference type="Proteomes" id="UP001307889"/>
    </source>
</evidence>
<name>A0ABN7B326_9HEMI</name>
<dbReference type="InterPro" id="IPR020234">
    <property type="entry name" value="Mite_allergen_group-7"/>
</dbReference>
<feature type="chain" id="PRO_5046137498" description="Lipid-binding serum glycoprotein N-terminal domain-containing protein" evidence="1">
    <location>
        <begin position="18"/>
        <end position="219"/>
    </location>
</feature>
<protein>
    <recommendedName>
        <fullName evidence="4">Lipid-binding serum glycoprotein N-terminal domain-containing protein</fullName>
    </recommendedName>
</protein>
<dbReference type="InterPro" id="IPR038602">
    <property type="entry name" value="Mite_allergen_7_sf"/>
</dbReference>
<feature type="signal peptide" evidence="1">
    <location>
        <begin position="1"/>
        <end position="17"/>
    </location>
</feature>
<dbReference type="Proteomes" id="UP001307889">
    <property type="component" value="Chromosome 9"/>
</dbReference>